<dbReference type="Pfam" id="PF01797">
    <property type="entry name" value="Y1_Tnp"/>
    <property type="match status" value="1"/>
</dbReference>
<evidence type="ECO:0000259" key="1">
    <source>
        <dbReference type="SMART" id="SM01321"/>
    </source>
</evidence>
<dbReference type="EMBL" id="PJZF01000004">
    <property type="protein sequence ID" value="PLR39566.1"/>
    <property type="molecule type" value="Genomic_DNA"/>
</dbReference>
<protein>
    <recommendedName>
        <fullName evidence="1">Transposase IS200-like domain-containing protein</fullName>
    </recommendedName>
</protein>
<dbReference type="SMART" id="SM01321">
    <property type="entry name" value="Y1_Tnp"/>
    <property type="match status" value="1"/>
</dbReference>
<dbReference type="GO" id="GO:0006313">
    <property type="term" value="P:DNA transposition"/>
    <property type="evidence" value="ECO:0007669"/>
    <property type="project" value="InterPro"/>
</dbReference>
<dbReference type="SUPFAM" id="SSF143422">
    <property type="entry name" value="Transposase IS200-like"/>
    <property type="match status" value="1"/>
</dbReference>
<accession>A0A2N5EBP5</accession>
<comment type="caution">
    <text evidence="2">The sequence shown here is derived from an EMBL/GenBank/DDBJ whole genome shotgun (WGS) entry which is preliminary data.</text>
</comment>
<organism evidence="2 3">
    <name type="scientific">Chimaeribacter californicus</name>
    <dbReference type="NCBI Taxonomy" id="2060067"/>
    <lineage>
        <taxon>Bacteria</taxon>
        <taxon>Pseudomonadati</taxon>
        <taxon>Pseudomonadota</taxon>
        <taxon>Gammaproteobacteria</taxon>
        <taxon>Enterobacterales</taxon>
        <taxon>Yersiniaceae</taxon>
        <taxon>Chimaeribacter</taxon>
    </lineage>
</organism>
<sequence>MLKANRYNIFDIKMQLIFAFDSPDSVQDDERQILQEILPHCARNLPFTVEQVALLEEGVELLLTMSPGTEISMLVNALKTHSAKQLGELTGRRKSGLWLRGYGAHSLGELPAAATTLAALIAKNRREK</sequence>
<dbReference type="GO" id="GO:0003677">
    <property type="term" value="F:DNA binding"/>
    <property type="evidence" value="ECO:0007669"/>
    <property type="project" value="InterPro"/>
</dbReference>
<name>A0A2N5EBP5_9GAMM</name>
<dbReference type="OrthoDB" id="6505111at2"/>
<keyword evidence="3" id="KW-1185">Reference proteome</keyword>
<dbReference type="InterPro" id="IPR002686">
    <property type="entry name" value="Transposase_17"/>
</dbReference>
<dbReference type="Gene3D" id="3.30.70.1290">
    <property type="entry name" value="Transposase IS200-like"/>
    <property type="match status" value="1"/>
</dbReference>
<evidence type="ECO:0000313" key="3">
    <source>
        <dbReference type="Proteomes" id="UP000234240"/>
    </source>
</evidence>
<dbReference type="Proteomes" id="UP000234240">
    <property type="component" value="Unassembled WGS sequence"/>
</dbReference>
<dbReference type="AlphaFoldDB" id="A0A2N5EBP5"/>
<proteinExistence type="predicted"/>
<gene>
    <name evidence="2" type="ORF">CYR55_06705</name>
</gene>
<reference evidence="2 3" key="1">
    <citation type="submission" date="2017-12" db="EMBL/GenBank/DDBJ databases">
        <title>Characterization of six clinical isolates of Enterochimera gen. nov., a novel genus of the Yersiniaciae family and the three species Enterochimera arupensis sp. nov., Enterochimera coloradensis sp. nov, and Enterochimera californica sp. nov.</title>
        <authorList>
            <person name="Rossi A."/>
            <person name="Fisher M."/>
        </authorList>
    </citation>
    <scope>NUCLEOTIDE SEQUENCE [LARGE SCALE GENOMIC DNA]</scope>
    <source>
        <strain evidence="3">2015-Iso6</strain>
    </source>
</reference>
<dbReference type="GO" id="GO:0004803">
    <property type="term" value="F:transposase activity"/>
    <property type="evidence" value="ECO:0007669"/>
    <property type="project" value="InterPro"/>
</dbReference>
<dbReference type="InterPro" id="IPR036515">
    <property type="entry name" value="Transposase_17_sf"/>
</dbReference>
<feature type="domain" description="Transposase IS200-like" evidence="1">
    <location>
        <begin position="9"/>
        <end position="124"/>
    </location>
</feature>
<evidence type="ECO:0000313" key="2">
    <source>
        <dbReference type="EMBL" id="PLR39566.1"/>
    </source>
</evidence>
<dbReference type="RefSeq" id="WP_101815381.1">
    <property type="nucleotide sequence ID" value="NZ_PJZF01000004.1"/>
</dbReference>